<organism evidence="1">
    <name type="scientific">Tanacetum cinerariifolium</name>
    <name type="common">Dalmatian daisy</name>
    <name type="synonym">Chrysanthemum cinerariifolium</name>
    <dbReference type="NCBI Taxonomy" id="118510"/>
    <lineage>
        <taxon>Eukaryota</taxon>
        <taxon>Viridiplantae</taxon>
        <taxon>Streptophyta</taxon>
        <taxon>Embryophyta</taxon>
        <taxon>Tracheophyta</taxon>
        <taxon>Spermatophyta</taxon>
        <taxon>Magnoliopsida</taxon>
        <taxon>eudicotyledons</taxon>
        <taxon>Gunneridae</taxon>
        <taxon>Pentapetalae</taxon>
        <taxon>asterids</taxon>
        <taxon>campanulids</taxon>
        <taxon>Asterales</taxon>
        <taxon>Asteraceae</taxon>
        <taxon>Asteroideae</taxon>
        <taxon>Anthemideae</taxon>
        <taxon>Anthemidinae</taxon>
        <taxon>Tanacetum</taxon>
    </lineage>
</organism>
<comment type="caution">
    <text evidence="1">The sequence shown here is derived from an EMBL/GenBank/DDBJ whole genome shotgun (WGS) entry which is preliminary data.</text>
</comment>
<accession>A0A699QXY5</accession>
<dbReference type="AlphaFoldDB" id="A0A699QXY5"/>
<sequence length="157" mass="17061">ALNQATVLEAKKDEEILRLRATPPEFSSFFRANSRAWSGKLSTNEDLTPFVIASEHNEEMVNAEVDVSDPKMTDDTVVAKSRHYFVQGISVTLEDVVGLVEVGSRRTSSGPNDVMVVLSAGEKGDGLVPSYVVGDEAVVNPSGFRISFSLFCKSIFC</sequence>
<feature type="non-terminal residue" evidence="1">
    <location>
        <position position="1"/>
    </location>
</feature>
<gene>
    <name evidence="1" type="ORF">Tci_850118</name>
</gene>
<protein>
    <submittedName>
        <fullName evidence="1">Uncharacterized protein</fullName>
    </submittedName>
</protein>
<reference evidence="1" key="1">
    <citation type="journal article" date="2019" name="Sci. Rep.">
        <title>Draft genome of Tanacetum cinerariifolium, the natural source of mosquito coil.</title>
        <authorList>
            <person name="Yamashiro T."/>
            <person name="Shiraishi A."/>
            <person name="Satake H."/>
            <person name="Nakayama K."/>
        </authorList>
    </citation>
    <scope>NUCLEOTIDE SEQUENCE</scope>
</reference>
<name>A0A699QXY5_TANCI</name>
<evidence type="ECO:0000313" key="1">
    <source>
        <dbReference type="EMBL" id="GFC78148.1"/>
    </source>
</evidence>
<proteinExistence type="predicted"/>
<dbReference type="EMBL" id="BKCJ011064259">
    <property type="protein sequence ID" value="GFC78148.1"/>
    <property type="molecule type" value="Genomic_DNA"/>
</dbReference>